<evidence type="ECO:0000256" key="6">
    <source>
        <dbReference type="ARBA" id="ARBA00023012"/>
    </source>
</evidence>
<dbReference type="InterPro" id="IPR005467">
    <property type="entry name" value="His_kinase_dom"/>
</dbReference>
<evidence type="ECO:0000256" key="2">
    <source>
        <dbReference type="ARBA" id="ARBA00012438"/>
    </source>
</evidence>
<dbReference type="PROSITE" id="PS50109">
    <property type="entry name" value="HIS_KIN"/>
    <property type="match status" value="1"/>
</dbReference>
<dbReference type="InterPro" id="IPR003594">
    <property type="entry name" value="HATPase_dom"/>
</dbReference>
<evidence type="ECO:0000313" key="8">
    <source>
        <dbReference type="EMBL" id="TDP88403.1"/>
    </source>
</evidence>
<dbReference type="EMBL" id="SNXW01000001">
    <property type="protein sequence ID" value="TDP88403.1"/>
    <property type="molecule type" value="Genomic_DNA"/>
</dbReference>
<evidence type="ECO:0000256" key="1">
    <source>
        <dbReference type="ARBA" id="ARBA00000085"/>
    </source>
</evidence>
<dbReference type="SUPFAM" id="SSF55785">
    <property type="entry name" value="PYP-like sensor domain (PAS domain)"/>
    <property type="match status" value="1"/>
</dbReference>
<keyword evidence="6" id="KW-0902">Two-component regulatory system</keyword>
<evidence type="ECO:0000256" key="4">
    <source>
        <dbReference type="ARBA" id="ARBA00022679"/>
    </source>
</evidence>
<proteinExistence type="predicted"/>
<name>A0A4R6RNV0_9BURK</name>
<dbReference type="AlphaFoldDB" id="A0A4R6RNV0"/>
<dbReference type="SMART" id="SM00387">
    <property type="entry name" value="HATPase_c"/>
    <property type="match status" value="1"/>
</dbReference>
<dbReference type="GO" id="GO:0000160">
    <property type="term" value="P:phosphorelay signal transduction system"/>
    <property type="evidence" value="ECO:0007669"/>
    <property type="project" value="UniProtKB-KW"/>
</dbReference>
<dbReference type="OrthoDB" id="8879037at2"/>
<reference evidence="8 9" key="1">
    <citation type="submission" date="2019-03" db="EMBL/GenBank/DDBJ databases">
        <title>Genomic Encyclopedia of Type Strains, Phase IV (KMG-IV): sequencing the most valuable type-strain genomes for metagenomic binning, comparative biology and taxonomic classification.</title>
        <authorList>
            <person name="Goeker M."/>
        </authorList>
    </citation>
    <scope>NUCLEOTIDE SEQUENCE [LARGE SCALE GENOMIC DNA]</scope>
    <source>
        <strain evidence="8 9">DSM 11901</strain>
    </source>
</reference>
<dbReference type="SUPFAM" id="SSF55874">
    <property type="entry name" value="ATPase domain of HSP90 chaperone/DNA topoisomerase II/histidine kinase"/>
    <property type="match status" value="1"/>
</dbReference>
<feature type="domain" description="Histidine kinase" evidence="7">
    <location>
        <begin position="115"/>
        <end position="330"/>
    </location>
</feature>
<evidence type="ECO:0000259" key="7">
    <source>
        <dbReference type="PROSITE" id="PS50109"/>
    </source>
</evidence>
<protein>
    <recommendedName>
        <fullName evidence="2">histidine kinase</fullName>
        <ecNumber evidence="2">2.7.13.3</ecNumber>
    </recommendedName>
</protein>
<dbReference type="Gene3D" id="3.30.565.10">
    <property type="entry name" value="Histidine kinase-like ATPase, C-terminal domain"/>
    <property type="match status" value="1"/>
</dbReference>
<sequence>MNEAFRLLFDQVKSGVVWVERNGTVRYANKAAVQMTPVMLGQAMLDPVAARTVKAAGQDMLSLPFQFELTTQEATPDTIRAVVIGAPVGKDLMVVLNNVSEERWYSHALENLVGYIEAEMAHPIEALAQKLPQIAQLVQQPDSTGELAQLVAEAHTLSGKLGKLRDLVSVFGQSAIQRDERILLPELVRSAIAEVLPQAQARNVTLATPGLDDRLPSVYGSAHWLGKAVAEYLEQAIRSAQPGGLVELSVQASGTRVMVRARNRGMFVSNHERRSAFVPFGVGDSAKPAEPRRGIGLALSQRILEQHGGSVRIEDDFESVDFVLEIPAGAPASQDAQLSVEQAQRYARDMSQLMARAMQKRVHPQP</sequence>
<keyword evidence="4" id="KW-0808">Transferase</keyword>
<evidence type="ECO:0000313" key="9">
    <source>
        <dbReference type="Proteomes" id="UP000294593"/>
    </source>
</evidence>
<dbReference type="RefSeq" id="WP_133606016.1">
    <property type="nucleotide sequence ID" value="NZ_SNXW01000001.1"/>
</dbReference>
<keyword evidence="3" id="KW-0597">Phosphoprotein</keyword>
<dbReference type="EC" id="2.7.13.3" evidence="2"/>
<keyword evidence="9" id="KW-1185">Reference proteome</keyword>
<gene>
    <name evidence="8" type="ORF">EV672_101552</name>
</gene>
<dbReference type="InterPro" id="IPR035965">
    <property type="entry name" value="PAS-like_dom_sf"/>
</dbReference>
<comment type="caution">
    <text evidence="8">The sequence shown here is derived from an EMBL/GenBank/DDBJ whole genome shotgun (WGS) entry which is preliminary data.</text>
</comment>
<evidence type="ECO:0000256" key="3">
    <source>
        <dbReference type="ARBA" id="ARBA00022553"/>
    </source>
</evidence>
<accession>A0A4R6RNV0</accession>
<keyword evidence="5 8" id="KW-0418">Kinase</keyword>
<organism evidence="8 9">
    <name type="scientific">Aquabacterium commune</name>
    <dbReference type="NCBI Taxonomy" id="70586"/>
    <lineage>
        <taxon>Bacteria</taxon>
        <taxon>Pseudomonadati</taxon>
        <taxon>Pseudomonadota</taxon>
        <taxon>Betaproteobacteria</taxon>
        <taxon>Burkholderiales</taxon>
        <taxon>Aquabacterium</taxon>
    </lineage>
</organism>
<dbReference type="PANTHER" id="PTHR44936:SF9">
    <property type="entry name" value="SENSOR PROTEIN CREC"/>
    <property type="match status" value="1"/>
</dbReference>
<dbReference type="InterPro" id="IPR036890">
    <property type="entry name" value="HATPase_C_sf"/>
</dbReference>
<comment type="catalytic activity">
    <reaction evidence="1">
        <text>ATP + protein L-histidine = ADP + protein N-phospho-L-histidine.</text>
        <dbReference type="EC" id="2.7.13.3"/>
    </reaction>
</comment>
<dbReference type="Proteomes" id="UP000294593">
    <property type="component" value="Unassembled WGS sequence"/>
</dbReference>
<dbReference type="InterPro" id="IPR050980">
    <property type="entry name" value="2C_sensor_his_kinase"/>
</dbReference>
<evidence type="ECO:0000256" key="5">
    <source>
        <dbReference type="ARBA" id="ARBA00022777"/>
    </source>
</evidence>
<dbReference type="PANTHER" id="PTHR44936">
    <property type="entry name" value="SENSOR PROTEIN CREC"/>
    <property type="match status" value="1"/>
</dbReference>
<dbReference type="Pfam" id="PF02518">
    <property type="entry name" value="HATPase_c"/>
    <property type="match status" value="1"/>
</dbReference>
<dbReference type="GO" id="GO:0004673">
    <property type="term" value="F:protein histidine kinase activity"/>
    <property type="evidence" value="ECO:0007669"/>
    <property type="project" value="UniProtKB-EC"/>
</dbReference>